<protein>
    <submittedName>
        <fullName evidence="2">Uncharacterized protein</fullName>
    </submittedName>
</protein>
<sequence>MWMAAILATQQIQASPTLKDLIKHLNVLLVTVVETATTLTNSGAPILEASATLLKDAIQSFTSILPSPLATKKTSARQQHLVWLWGQSQVRARASTVTMGQGQGQQLEEVQVELADINNDAVDAQEITSWLHSGGNSGTDMIIDKDNIPKDSNKPDGDAVNADGMLKPKISDVVDTQTEGAESEGEELDKGEKRYWKSSRSLLDGCVMLRLQTYARMINGITKAGNYCHLCRQCFNIVPAYYLHFKDVSNTHHVDFRTPKHYKMYLQLCEEHKIKPKAKAPKGWEENNGKYIRKQANISEFTIVKLAPPPPFTKAGLAEYVTEFLVDCDLSFRISQCPSFHHLLKYMQPKTMAQDIPQCTMISDNITRKTDILDQIDSTTIKSPMIAGQQNDNVLSLPSPSTTFKLMPMNAPNGCLNHSFWSSRGQRDDTQARQWGKSCYMWWTNIAGMNRSFFSSDSFRLGDPKKLKYNPVEMRGRCIEHGIHLMGGHFIIALQIPTIMKTKRHLHQQPDNNLQDIEDIHSDFVTMEVDVSLDVEAGPKDVDAIVAATSVEFEPSDVVGKILAFIMQVHSGGSKLAEEYLLHLYLSAEKTPTCQHVYPILERLQSQWEGLFEDPTFEPVHPALEAGLKNLRKWYHATEHTSIYFIYISDASFVVLDLGHKLTYLRVAWQDDSIKKSMKRMSEIFLKYKEQATRPMAPTSHSSDNTITQALKSQGSTSTEDWMEEIIHQRAPMPDPTPESATAELDEYMYSKPVNHTLCEDIITCYIKTNILYYLPWLATISLYQVHQHPQSMLSLMLDALTLTLVIHLKAAYRDGRLTAQDEIWMSIGPFFDDDVETTKIYGLTLAWPDPPSPEPGGEGLRRPPAPDHPSSAPQQKPTYAAITRQRMKHPRIHAPQPAGQNHSNKMRAPCIAANFAIDLPTEHPLEYHVCTALNTHFTNKNHEQEFLHAQFAANGRNMDEFLVSRWQCESLKSILQEILGLDSTHISVHCDKPWLKLIIGQIPCQDINPTDSPMENITTELLTYNSDLGMHTAMSSSVPQAAIMHFLTPGGELKGDETHASLCITLDDEACAH</sequence>
<proteinExistence type="predicted"/>
<dbReference type="Proteomes" id="UP001175228">
    <property type="component" value="Unassembled WGS sequence"/>
</dbReference>
<keyword evidence="3" id="KW-1185">Reference proteome</keyword>
<dbReference type="EMBL" id="JAUEPU010000021">
    <property type="protein sequence ID" value="KAK0494300.1"/>
    <property type="molecule type" value="Genomic_DNA"/>
</dbReference>
<accession>A0AA39Q272</accession>
<evidence type="ECO:0000256" key="1">
    <source>
        <dbReference type="SAM" id="MobiDB-lite"/>
    </source>
</evidence>
<feature type="region of interest" description="Disordered" evidence="1">
    <location>
        <begin position="695"/>
        <end position="716"/>
    </location>
</feature>
<dbReference type="AlphaFoldDB" id="A0AA39Q272"/>
<feature type="compositionally biased region" description="Polar residues" evidence="1">
    <location>
        <begin position="699"/>
        <end position="716"/>
    </location>
</feature>
<reference evidence="2" key="1">
    <citation type="submission" date="2023-06" db="EMBL/GenBank/DDBJ databases">
        <authorList>
            <consortium name="Lawrence Berkeley National Laboratory"/>
            <person name="Ahrendt S."/>
            <person name="Sahu N."/>
            <person name="Indic B."/>
            <person name="Wong-Bajracharya J."/>
            <person name="Merenyi Z."/>
            <person name="Ke H.-M."/>
            <person name="Monk M."/>
            <person name="Kocsube S."/>
            <person name="Drula E."/>
            <person name="Lipzen A."/>
            <person name="Balint B."/>
            <person name="Henrissat B."/>
            <person name="Andreopoulos B."/>
            <person name="Martin F.M."/>
            <person name="Harder C.B."/>
            <person name="Rigling D."/>
            <person name="Ford K.L."/>
            <person name="Foster G.D."/>
            <person name="Pangilinan J."/>
            <person name="Papanicolaou A."/>
            <person name="Barry K."/>
            <person name="LaButti K."/>
            <person name="Viragh M."/>
            <person name="Koriabine M."/>
            <person name="Yan M."/>
            <person name="Riley R."/>
            <person name="Champramary S."/>
            <person name="Plett K.L."/>
            <person name="Tsai I.J."/>
            <person name="Slot J."/>
            <person name="Sipos G."/>
            <person name="Plett J."/>
            <person name="Nagy L.G."/>
            <person name="Grigoriev I.V."/>
        </authorList>
    </citation>
    <scope>NUCLEOTIDE SEQUENCE</scope>
    <source>
        <strain evidence="2">HWK02</strain>
    </source>
</reference>
<feature type="region of interest" description="Disordered" evidence="1">
    <location>
        <begin position="847"/>
        <end position="878"/>
    </location>
</feature>
<comment type="caution">
    <text evidence="2">The sequence shown here is derived from an EMBL/GenBank/DDBJ whole genome shotgun (WGS) entry which is preliminary data.</text>
</comment>
<evidence type="ECO:0000313" key="2">
    <source>
        <dbReference type="EMBL" id="KAK0494300.1"/>
    </source>
</evidence>
<name>A0AA39Q272_9AGAR</name>
<gene>
    <name evidence="2" type="ORF">EDD18DRAFT_1401920</name>
</gene>
<organism evidence="2 3">
    <name type="scientific">Armillaria luteobubalina</name>
    <dbReference type="NCBI Taxonomy" id="153913"/>
    <lineage>
        <taxon>Eukaryota</taxon>
        <taxon>Fungi</taxon>
        <taxon>Dikarya</taxon>
        <taxon>Basidiomycota</taxon>
        <taxon>Agaricomycotina</taxon>
        <taxon>Agaricomycetes</taxon>
        <taxon>Agaricomycetidae</taxon>
        <taxon>Agaricales</taxon>
        <taxon>Marasmiineae</taxon>
        <taxon>Physalacriaceae</taxon>
        <taxon>Armillaria</taxon>
    </lineage>
</organism>
<evidence type="ECO:0000313" key="3">
    <source>
        <dbReference type="Proteomes" id="UP001175228"/>
    </source>
</evidence>